<dbReference type="Proteomes" id="UP001589783">
    <property type="component" value="Unassembled WGS sequence"/>
</dbReference>
<reference evidence="1 2" key="1">
    <citation type="submission" date="2024-09" db="EMBL/GenBank/DDBJ databases">
        <authorList>
            <person name="Sun Q."/>
            <person name="Mori K."/>
        </authorList>
    </citation>
    <scope>NUCLEOTIDE SEQUENCE [LARGE SCALE GENOMIC DNA]</scope>
    <source>
        <strain evidence="1 2">CCM 7957</strain>
    </source>
</reference>
<gene>
    <name evidence="1" type="ORF">ACFFJD_12615</name>
</gene>
<evidence type="ECO:0000313" key="2">
    <source>
        <dbReference type="Proteomes" id="UP001589783"/>
    </source>
</evidence>
<keyword evidence="2" id="KW-1185">Reference proteome</keyword>
<evidence type="ECO:0000313" key="1">
    <source>
        <dbReference type="EMBL" id="MFC0315691.1"/>
    </source>
</evidence>
<dbReference type="EMBL" id="JBHLWV010000022">
    <property type="protein sequence ID" value="MFC0315691.1"/>
    <property type="molecule type" value="Genomic_DNA"/>
</dbReference>
<name>A0ABV6H9X8_9ACTN</name>
<protein>
    <submittedName>
        <fullName evidence="1">Uncharacterized protein</fullName>
    </submittedName>
</protein>
<proteinExistence type="predicted"/>
<organism evidence="1 2">
    <name type="scientific">Gordonia phosphorivorans</name>
    <dbReference type="NCBI Taxonomy" id="1056982"/>
    <lineage>
        <taxon>Bacteria</taxon>
        <taxon>Bacillati</taxon>
        <taxon>Actinomycetota</taxon>
        <taxon>Actinomycetes</taxon>
        <taxon>Mycobacteriales</taxon>
        <taxon>Gordoniaceae</taxon>
        <taxon>Gordonia</taxon>
    </lineage>
</organism>
<accession>A0ABV6H9X8</accession>
<sequence length="80" mass="8126">MDAVTLTAFADLLSDDLTIPVGTDTAGPANLGQFLARARAVDDDRELLAGESPGVVGFGGSLRAVDTPESLVSPLGWAIA</sequence>
<dbReference type="RefSeq" id="WP_382364651.1">
    <property type="nucleotide sequence ID" value="NZ_JBHLWV010000022.1"/>
</dbReference>
<comment type="caution">
    <text evidence="1">The sequence shown here is derived from an EMBL/GenBank/DDBJ whole genome shotgun (WGS) entry which is preliminary data.</text>
</comment>